<gene>
    <name evidence="2" type="ORF">GCM10010412_017790</name>
</gene>
<evidence type="ECO:0000313" key="2">
    <source>
        <dbReference type="EMBL" id="GAA2651382.1"/>
    </source>
</evidence>
<sequence>MWMIAGIVLASTVVAPVPDVAGQGLVMAVQALKDAGYERIKSTDVSGRGRIVVVRRDWKVCRQQPGAGAVRTDTRRQTQVELSVVKVGENCPTRVEAPVRPGFMPALSGKSVRVARQSLPGRTTIRITDATGQNRLVFWDTAWRVCTQTPAAGQPLTGGPVLLRTVKYGEACPAR</sequence>
<dbReference type="Gene3D" id="3.30.10.20">
    <property type="match status" value="1"/>
</dbReference>
<dbReference type="Proteomes" id="UP001501666">
    <property type="component" value="Unassembled WGS sequence"/>
</dbReference>
<name>A0ABN3RHA3_9ACTN</name>
<organism evidence="2 3">
    <name type="scientific">Nonomuraea recticatena</name>
    <dbReference type="NCBI Taxonomy" id="46178"/>
    <lineage>
        <taxon>Bacteria</taxon>
        <taxon>Bacillati</taxon>
        <taxon>Actinomycetota</taxon>
        <taxon>Actinomycetes</taxon>
        <taxon>Streptosporangiales</taxon>
        <taxon>Streptosporangiaceae</taxon>
        <taxon>Nonomuraea</taxon>
    </lineage>
</organism>
<dbReference type="RefSeq" id="WP_346144882.1">
    <property type="nucleotide sequence ID" value="NZ_BAAATE010000003.1"/>
</dbReference>
<protein>
    <recommendedName>
        <fullName evidence="1">PASTA domain-containing protein</fullName>
    </recommendedName>
</protein>
<evidence type="ECO:0000259" key="1">
    <source>
        <dbReference type="PROSITE" id="PS51178"/>
    </source>
</evidence>
<feature type="domain" description="PASTA" evidence="1">
    <location>
        <begin position="11"/>
        <end position="86"/>
    </location>
</feature>
<keyword evidence="3" id="KW-1185">Reference proteome</keyword>
<dbReference type="InterPro" id="IPR005543">
    <property type="entry name" value="PASTA_dom"/>
</dbReference>
<reference evidence="2 3" key="1">
    <citation type="journal article" date="2019" name="Int. J. Syst. Evol. Microbiol.">
        <title>The Global Catalogue of Microorganisms (GCM) 10K type strain sequencing project: providing services to taxonomists for standard genome sequencing and annotation.</title>
        <authorList>
            <consortium name="The Broad Institute Genomics Platform"/>
            <consortium name="The Broad Institute Genome Sequencing Center for Infectious Disease"/>
            <person name="Wu L."/>
            <person name="Ma J."/>
        </authorList>
    </citation>
    <scope>NUCLEOTIDE SEQUENCE [LARGE SCALE GENOMIC DNA]</scope>
    <source>
        <strain evidence="2 3">JCM 6835</strain>
    </source>
</reference>
<dbReference type="EMBL" id="BAAATE010000003">
    <property type="protein sequence ID" value="GAA2651382.1"/>
    <property type="molecule type" value="Genomic_DNA"/>
</dbReference>
<comment type="caution">
    <text evidence="2">The sequence shown here is derived from an EMBL/GenBank/DDBJ whole genome shotgun (WGS) entry which is preliminary data.</text>
</comment>
<evidence type="ECO:0000313" key="3">
    <source>
        <dbReference type="Proteomes" id="UP001501666"/>
    </source>
</evidence>
<proteinExistence type="predicted"/>
<accession>A0ABN3RHA3</accession>
<dbReference type="PROSITE" id="PS51178">
    <property type="entry name" value="PASTA"/>
    <property type="match status" value="1"/>
</dbReference>